<dbReference type="FunCoup" id="A0A6J2QKS7">
    <property type="interactions" value="1048"/>
</dbReference>
<dbReference type="InterPro" id="IPR036816">
    <property type="entry name" value="RNaseA-like_dom_sf"/>
</dbReference>
<accession>A0A6J2QKS7</accession>
<evidence type="ECO:0000259" key="6">
    <source>
        <dbReference type="SMART" id="SM00092"/>
    </source>
</evidence>
<dbReference type="InterPro" id="IPR001427">
    <property type="entry name" value="RNaseA"/>
</dbReference>
<evidence type="ECO:0000313" key="8">
    <source>
        <dbReference type="RefSeq" id="XP_029298025.1"/>
    </source>
</evidence>
<evidence type="ECO:0000256" key="3">
    <source>
        <dbReference type="ARBA" id="ARBA00022525"/>
    </source>
</evidence>
<feature type="signal peptide" evidence="5">
    <location>
        <begin position="1"/>
        <end position="19"/>
    </location>
</feature>
<feature type="chain" id="PRO_5026910109" evidence="5">
    <location>
        <begin position="20"/>
        <end position="134"/>
    </location>
</feature>
<dbReference type="PANTHER" id="PTHR11437">
    <property type="entry name" value="RIBONUCLEASE"/>
    <property type="match status" value="1"/>
</dbReference>
<keyword evidence="3" id="KW-0964">Secreted</keyword>
<dbReference type="GO" id="GO:0001525">
    <property type="term" value="P:angiogenesis"/>
    <property type="evidence" value="ECO:0007669"/>
    <property type="project" value="TreeGrafter"/>
</dbReference>
<keyword evidence="7" id="KW-1185">Reference proteome</keyword>
<name>A0A6J2QKS7_COTGO</name>
<protein>
    <submittedName>
        <fullName evidence="8">Ribonuclease-like 3</fullName>
    </submittedName>
</protein>
<dbReference type="AlphaFoldDB" id="A0A6J2QKS7"/>
<keyword evidence="5" id="KW-0732">Signal</keyword>
<dbReference type="KEGG" id="cgob:115015002"/>
<dbReference type="GO" id="GO:0004540">
    <property type="term" value="F:RNA nuclease activity"/>
    <property type="evidence" value="ECO:0007669"/>
    <property type="project" value="TreeGrafter"/>
</dbReference>
<comment type="subcellular location">
    <subcellularLocation>
        <location evidence="1">Secreted</location>
    </subcellularLocation>
</comment>
<dbReference type="OrthoDB" id="8573660at2759"/>
<evidence type="ECO:0000256" key="5">
    <source>
        <dbReference type="SAM" id="SignalP"/>
    </source>
</evidence>
<keyword evidence="4" id="KW-1015">Disulfide bond</keyword>
<dbReference type="GO" id="GO:0003676">
    <property type="term" value="F:nucleic acid binding"/>
    <property type="evidence" value="ECO:0007669"/>
    <property type="project" value="InterPro"/>
</dbReference>
<reference evidence="8" key="1">
    <citation type="submission" date="2025-08" db="UniProtKB">
        <authorList>
            <consortium name="RefSeq"/>
        </authorList>
    </citation>
    <scope>IDENTIFICATION</scope>
</reference>
<sequence length="134" mass="15482">MRIQFVCLLLVLLSATVLSKNKNIKYRYNKFINQHIIAEMEVCSCDSVMRTRKIERKQINTFIISDIPAVRSICVGNGEPDGNLTKSIKRFNIVVCKLRKCIYFGEIKEKKKVIIKCEGGFPVHYGRDIDHCEN</sequence>
<dbReference type="GO" id="GO:0050830">
    <property type="term" value="P:defense response to Gram-positive bacterium"/>
    <property type="evidence" value="ECO:0007669"/>
    <property type="project" value="TreeGrafter"/>
</dbReference>
<evidence type="ECO:0000256" key="1">
    <source>
        <dbReference type="ARBA" id="ARBA00004613"/>
    </source>
</evidence>
<gene>
    <name evidence="8" type="primary">LOC115015002</name>
</gene>
<evidence type="ECO:0000256" key="2">
    <source>
        <dbReference type="ARBA" id="ARBA00005600"/>
    </source>
</evidence>
<dbReference type="SMART" id="SM00092">
    <property type="entry name" value="RNAse_Pc"/>
    <property type="match status" value="1"/>
</dbReference>
<dbReference type="RefSeq" id="XP_029298025.1">
    <property type="nucleotide sequence ID" value="XM_029442165.1"/>
</dbReference>
<dbReference type="Gene3D" id="3.10.130.10">
    <property type="entry name" value="Ribonuclease A-like domain"/>
    <property type="match status" value="1"/>
</dbReference>
<dbReference type="SUPFAM" id="SSF54076">
    <property type="entry name" value="RNase A-like"/>
    <property type="match status" value="1"/>
</dbReference>
<evidence type="ECO:0000313" key="7">
    <source>
        <dbReference type="Proteomes" id="UP000504630"/>
    </source>
</evidence>
<dbReference type="GO" id="GO:0005576">
    <property type="term" value="C:extracellular region"/>
    <property type="evidence" value="ECO:0007669"/>
    <property type="project" value="UniProtKB-SubCell"/>
</dbReference>
<dbReference type="InterPro" id="IPR023412">
    <property type="entry name" value="RNaseA_domain"/>
</dbReference>
<feature type="domain" description="Ribonuclease A-domain" evidence="6">
    <location>
        <begin position="24"/>
        <end position="129"/>
    </location>
</feature>
<proteinExistence type="inferred from homology"/>
<dbReference type="Proteomes" id="UP000504630">
    <property type="component" value="Chromosome 10"/>
</dbReference>
<dbReference type="GO" id="GO:0050829">
    <property type="term" value="P:defense response to Gram-negative bacterium"/>
    <property type="evidence" value="ECO:0007669"/>
    <property type="project" value="TreeGrafter"/>
</dbReference>
<dbReference type="GeneID" id="115015002"/>
<dbReference type="PANTHER" id="PTHR11437:SF10">
    <property type="entry name" value="ANGIOGENIN-RELATED"/>
    <property type="match status" value="1"/>
</dbReference>
<evidence type="ECO:0000256" key="4">
    <source>
        <dbReference type="ARBA" id="ARBA00023157"/>
    </source>
</evidence>
<dbReference type="Pfam" id="PF00074">
    <property type="entry name" value="RnaseA"/>
    <property type="match status" value="1"/>
</dbReference>
<organism evidence="7 8">
    <name type="scientific">Cottoperca gobio</name>
    <name type="common">Frogmouth</name>
    <name type="synonym">Aphritis gobio</name>
    <dbReference type="NCBI Taxonomy" id="56716"/>
    <lineage>
        <taxon>Eukaryota</taxon>
        <taxon>Metazoa</taxon>
        <taxon>Chordata</taxon>
        <taxon>Craniata</taxon>
        <taxon>Vertebrata</taxon>
        <taxon>Euteleostomi</taxon>
        <taxon>Actinopterygii</taxon>
        <taxon>Neopterygii</taxon>
        <taxon>Teleostei</taxon>
        <taxon>Neoteleostei</taxon>
        <taxon>Acanthomorphata</taxon>
        <taxon>Eupercaria</taxon>
        <taxon>Perciformes</taxon>
        <taxon>Notothenioidei</taxon>
        <taxon>Bovichtidae</taxon>
        <taxon>Cottoperca</taxon>
    </lineage>
</organism>
<dbReference type="InParanoid" id="A0A6J2QKS7"/>
<comment type="similarity">
    <text evidence="2">Belongs to the pancreatic ribonuclease family.</text>
</comment>